<dbReference type="Proteomes" id="UP001470809">
    <property type="component" value="Chromosome"/>
</dbReference>
<accession>A0AAN0MKB8</accession>
<keyword evidence="2" id="KW-1185">Reference proteome</keyword>
<dbReference type="Pfam" id="PF07845">
    <property type="entry name" value="DUF1636"/>
    <property type="match status" value="1"/>
</dbReference>
<evidence type="ECO:0000313" key="2">
    <source>
        <dbReference type="Proteomes" id="UP001470809"/>
    </source>
</evidence>
<dbReference type="KEGG" id="yrh:AABB31_20990"/>
<dbReference type="EMBL" id="CP151767">
    <property type="protein sequence ID" value="WZU67383.1"/>
    <property type="molecule type" value="Genomic_DNA"/>
</dbReference>
<name>A0AAN0MKB8_9RHOB</name>
<gene>
    <name evidence="1" type="ORF">AABB31_20990</name>
</gene>
<dbReference type="AlphaFoldDB" id="A0AAN0MKB8"/>
<dbReference type="RefSeq" id="WP_342076694.1">
    <property type="nucleotide sequence ID" value="NZ_CP151767.2"/>
</dbReference>
<dbReference type="InterPro" id="IPR012863">
    <property type="entry name" value="DUF1636"/>
</dbReference>
<proteinExistence type="predicted"/>
<sequence>MKTWITICDTCKREGWETGDMAQTDGESLAVLVEAAATGLEHVKTRRVSCLMGCKGACNVSIQANGKLNYTLGAFEPNAEAASGIVAYAMAHSESETGQVPYREWPQAIKGHFVTRHPPLPADE</sequence>
<organism evidence="1 2">
    <name type="scientific">Yoonia rhodophyticola</name>
    <dbReference type="NCBI Taxonomy" id="3137370"/>
    <lineage>
        <taxon>Bacteria</taxon>
        <taxon>Pseudomonadati</taxon>
        <taxon>Pseudomonadota</taxon>
        <taxon>Alphaproteobacteria</taxon>
        <taxon>Rhodobacterales</taxon>
        <taxon>Paracoccaceae</taxon>
        <taxon>Yoonia</taxon>
    </lineage>
</organism>
<protein>
    <submittedName>
        <fullName evidence="1">DUF1636 domain-containing protein</fullName>
    </submittedName>
</protein>
<evidence type="ECO:0000313" key="1">
    <source>
        <dbReference type="EMBL" id="WZU67383.1"/>
    </source>
</evidence>
<reference evidence="1" key="1">
    <citation type="submission" date="2024-08" db="EMBL/GenBank/DDBJ databases">
        <title>Phylogenomic analyses of a clade within the roseobacter group suggest taxonomic reassignments of species of the genera Aestuariivita, Citreicella, Loktanella, Nautella, Pelagibaca, Ruegeria, Thalassobius, Thiobacimonas and Tropicibacter, and the proposal o.</title>
        <authorList>
            <person name="Jeon C.O."/>
        </authorList>
    </citation>
    <scope>NUCLEOTIDE SEQUENCE</scope>
    <source>
        <strain evidence="1">SS1-5</strain>
    </source>
</reference>